<dbReference type="HOGENOM" id="CLU_1627807_0_0_1"/>
<feature type="compositionally biased region" description="Polar residues" evidence="1">
    <location>
        <begin position="11"/>
        <end position="30"/>
    </location>
</feature>
<feature type="region of interest" description="Disordered" evidence="1">
    <location>
        <begin position="1"/>
        <end position="84"/>
    </location>
</feature>
<evidence type="ECO:0000256" key="1">
    <source>
        <dbReference type="SAM" id="MobiDB-lite"/>
    </source>
</evidence>
<dbReference type="KEGG" id="pfj:MYCFIDRAFT_175608"/>
<dbReference type="RefSeq" id="XP_007927515.1">
    <property type="nucleotide sequence ID" value="XM_007929324.1"/>
</dbReference>
<dbReference type="GeneID" id="19333407"/>
<proteinExistence type="predicted"/>
<keyword evidence="3" id="KW-1185">Reference proteome</keyword>
<reference evidence="2 3" key="1">
    <citation type="journal article" date="2012" name="PLoS Pathog.">
        <title>Diverse lifestyles and strategies of plant pathogenesis encoded in the genomes of eighteen Dothideomycetes fungi.</title>
        <authorList>
            <person name="Ohm R.A."/>
            <person name="Feau N."/>
            <person name="Henrissat B."/>
            <person name="Schoch C.L."/>
            <person name="Horwitz B.A."/>
            <person name="Barry K.W."/>
            <person name="Condon B.J."/>
            <person name="Copeland A.C."/>
            <person name="Dhillon B."/>
            <person name="Glaser F."/>
            <person name="Hesse C.N."/>
            <person name="Kosti I."/>
            <person name="LaButti K."/>
            <person name="Lindquist E.A."/>
            <person name="Lucas S."/>
            <person name="Salamov A.A."/>
            <person name="Bradshaw R.E."/>
            <person name="Ciuffetti L."/>
            <person name="Hamelin R.C."/>
            <person name="Kema G.H.J."/>
            <person name="Lawrence C."/>
            <person name="Scott J.A."/>
            <person name="Spatafora J.W."/>
            <person name="Turgeon B.G."/>
            <person name="de Wit P.J.G.M."/>
            <person name="Zhong S."/>
            <person name="Goodwin S.B."/>
            <person name="Grigoriev I.V."/>
        </authorList>
    </citation>
    <scope>NUCLEOTIDE SEQUENCE [LARGE SCALE GENOMIC DNA]</scope>
    <source>
        <strain evidence="2 3">CIRAD86</strain>
    </source>
</reference>
<dbReference type="EMBL" id="KB446559">
    <property type="protein sequence ID" value="EME82060.1"/>
    <property type="molecule type" value="Genomic_DNA"/>
</dbReference>
<evidence type="ECO:0000313" key="3">
    <source>
        <dbReference type="Proteomes" id="UP000016932"/>
    </source>
</evidence>
<dbReference type="AlphaFoldDB" id="M2YWF7"/>
<dbReference type="Gene3D" id="3.40.50.300">
    <property type="entry name" value="P-loop containing nucleotide triphosphate hydrolases"/>
    <property type="match status" value="1"/>
</dbReference>
<dbReference type="VEuPathDB" id="FungiDB:MYCFIDRAFT_175608"/>
<accession>M2YWF7</accession>
<evidence type="ECO:0000313" key="2">
    <source>
        <dbReference type="EMBL" id="EME82060.1"/>
    </source>
</evidence>
<protein>
    <submittedName>
        <fullName evidence="2">Uncharacterized protein</fullName>
    </submittedName>
</protein>
<dbReference type="InterPro" id="IPR027417">
    <property type="entry name" value="P-loop_NTPase"/>
</dbReference>
<name>M2YWF7_PSEFD</name>
<sequence length="163" mass="18424">MSRSLEPENLPETNPFSENPDPNLQASSRGYSWPVSMSRGLGSENLTKTNPSSESPSEEQAQKLHDKHNKFMRKKGQFNDQQRRAPYRVRKLKTGTMLVRGPGVTSKTYTTIRLTGFILENTDHCVFIGPQNHEVSDYISEKAEEERLDPLRLATVSISSLDT</sequence>
<gene>
    <name evidence="2" type="ORF">MYCFIDRAFT_175608</name>
</gene>
<organism evidence="2 3">
    <name type="scientific">Pseudocercospora fijiensis (strain CIRAD86)</name>
    <name type="common">Black leaf streak disease fungus</name>
    <name type="synonym">Mycosphaerella fijiensis</name>
    <dbReference type="NCBI Taxonomy" id="383855"/>
    <lineage>
        <taxon>Eukaryota</taxon>
        <taxon>Fungi</taxon>
        <taxon>Dikarya</taxon>
        <taxon>Ascomycota</taxon>
        <taxon>Pezizomycotina</taxon>
        <taxon>Dothideomycetes</taxon>
        <taxon>Dothideomycetidae</taxon>
        <taxon>Mycosphaerellales</taxon>
        <taxon>Mycosphaerellaceae</taxon>
        <taxon>Pseudocercospora</taxon>
    </lineage>
</organism>
<feature type="compositionally biased region" description="Basic residues" evidence="1">
    <location>
        <begin position="65"/>
        <end position="76"/>
    </location>
</feature>
<dbReference type="Proteomes" id="UP000016932">
    <property type="component" value="Unassembled WGS sequence"/>
</dbReference>